<evidence type="ECO:0000259" key="4">
    <source>
        <dbReference type="Pfam" id="PF00675"/>
    </source>
</evidence>
<dbReference type="GO" id="GO:0005739">
    <property type="term" value="C:mitochondrion"/>
    <property type="evidence" value="ECO:0007669"/>
    <property type="project" value="UniProtKB-SubCell"/>
</dbReference>
<feature type="domain" description="Peptidase M16 C-terminal" evidence="5">
    <location>
        <begin position="215"/>
        <end position="389"/>
    </location>
</feature>
<evidence type="ECO:0000313" key="6">
    <source>
        <dbReference type="EMBL" id="CAL1683078.1"/>
    </source>
</evidence>
<comment type="subcellular location">
    <subcellularLocation>
        <location evidence="1">Mitochondrion</location>
    </subcellularLocation>
</comment>
<name>A0AAV2NS35_9HYME</name>
<organism evidence="6 7">
    <name type="scientific">Lasius platythorax</name>
    <dbReference type="NCBI Taxonomy" id="488582"/>
    <lineage>
        <taxon>Eukaryota</taxon>
        <taxon>Metazoa</taxon>
        <taxon>Ecdysozoa</taxon>
        <taxon>Arthropoda</taxon>
        <taxon>Hexapoda</taxon>
        <taxon>Insecta</taxon>
        <taxon>Pterygota</taxon>
        <taxon>Neoptera</taxon>
        <taxon>Endopterygota</taxon>
        <taxon>Hymenoptera</taxon>
        <taxon>Apocrita</taxon>
        <taxon>Aculeata</taxon>
        <taxon>Formicoidea</taxon>
        <taxon>Formicidae</taxon>
        <taxon>Formicinae</taxon>
        <taxon>Lasius</taxon>
        <taxon>Lasius</taxon>
    </lineage>
</organism>
<evidence type="ECO:0000256" key="2">
    <source>
        <dbReference type="ARBA" id="ARBA00022946"/>
    </source>
</evidence>
<dbReference type="GO" id="GO:0046872">
    <property type="term" value="F:metal ion binding"/>
    <property type="evidence" value="ECO:0007669"/>
    <property type="project" value="InterPro"/>
</dbReference>
<evidence type="ECO:0000313" key="7">
    <source>
        <dbReference type="Proteomes" id="UP001497644"/>
    </source>
</evidence>
<proteinExistence type="predicted"/>
<dbReference type="InterPro" id="IPR050361">
    <property type="entry name" value="MPP/UQCRC_Complex"/>
</dbReference>
<dbReference type="FunFam" id="3.30.830.10:FF:000039">
    <property type="entry name" value="Ubiquinol-cytochrome c reductase core subunit 2"/>
    <property type="match status" value="1"/>
</dbReference>
<dbReference type="InterPro" id="IPR007863">
    <property type="entry name" value="Peptidase_M16_C"/>
</dbReference>
<accession>A0AAV2NS35</accession>
<sequence>MAPFRPSTSVWSALLLLRKARKMACSAVRSPVLRNPTVRHYAAAAATQCSSVAVPELQVLSSNKVTVAAVDNNSPIAQVSVIFRAGSRNETYNTQGITHHLRIAAGLSTCRSTTFGITRNIQQLGGNIITTTDRESIAYTLQITRNNLDKALTFLEDVATQQVFKPWELSDQLPRLRYELSMIPETTRVIELLHKAAYRTGLGYSLYSPKRQLGKINTEALQHFVNTWFTGSNCAVVATGVSLSDVSQFASNLKVCSNDNAAEAAKYHGGELRKERSSELTTVAVAVEAAGLNKEKDAVACAVLQRAVGSGPRVKWGSNVSPLHRDVSSAASADQFALSAFNASYSDSGLFGFVLSSVPDVAGSVTKAAAAYLRSPKLSDADIARGKATLKAEILYAADNEPALLENLGQQAILKGRAYQPSALVAEVDKVTASEVKSIAGKLGSGKLSLAAIGDLSTVPYIDELK</sequence>
<dbReference type="EMBL" id="OZ034827">
    <property type="protein sequence ID" value="CAL1683078.1"/>
    <property type="molecule type" value="Genomic_DNA"/>
</dbReference>
<feature type="domain" description="Peptidase M16 N-terminal" evidence="4">
    <location>
        <begin position="67"/>
        <end position="210"/>
    </location>
</feature>
<evidence type="ECO:0000259" key="5">
    <source>
        <dbReference type="Pfam" id="PF05193"/>
    </source>
</evidence>
<dbReference type="Pfam" id="PF00675">
    <property type="entry name" value="Peptidase_M16"/>
    <property type="match status" value="1"/>
</dbReference>
<dbReference type="Proteomes" id="UP001497644">
    <property type="component" value="Chromosome 4"/>
</dbReference>
<gene>
    <name evidence="6" type="ORF">LPLAT_LOCUS8883</name>
</gene>
<keyword evidence="3" id="KW-0496">Mitochondrion</keyword>
<dbReference type="Gene3D" id="3.30.830.10">
    <property type="entry name" value="Metalloenzyme, LuxS/M16 peptidase-like"/>
    <property type="match status" value="2"/>
</dbReference>
<keyword evidence="7" id="KW-1185">Reference proteome</keyword>
<evidence type="ECO:0008006" key="8">
    <source>
        <dbReference type="Google" id="ProtNLM"/>
    </source>
</evidence>
<dbReference type="SUPFAM" id="SSF63411">
    <property type="entry name" value="LuxS/MPP-like metallohydrolase"/>
    <property type="match status" value="2"/>
</dbReference>
<dbReference type="FunFam" id="3.30.830.10:FF:000021">
    <property type="entry name" value="Cytochrome b-c1 complex subunit 2"/>
    <property type="match status" value="1"/>
</dbReference>
<keyword evidence="2" id="KW-0809">Transit peptide</keyword>
<dbReference type="GO" id="GO:0016020">
    <property type="term" value="C:membrane"/>
    <property type="evidence" value="ECO:0007669"/>
    <property type="project" value="UniProtKB-ARBA"/>
</dbReference>
<dbReference type="InterPro" id="IPR011249">
    <property type="entry name" value="Metalloenz_LuxS/M16"/>
</dbReference>
<dbReference type="AlphaFoldDB" id="A0AAV2NS35"/>
<reference evidence="6" key="1">
    <citation type="submission" date="2024-04" db="EMBL/GenBank/DDBJ databases">
        <authorList>
            <consortium name="Molecular Ecology Group"/>
        </authorList>
    </citation>
    <scope>NUCLEOTIDE SEQUENCE</scope>
</reference>
<dbReference type="InterPro" id="IPR011765">
    <property type="entry name" value="Pept_M16_N"/>
</dbReference>
<dbReference type="PANTHER" id="PTHR11851:SF226">
    <property type="entry name" value="CYTOCHROME B-C1 COMPLEX SUBUNIT 2, MITOCHONDRIAL"/>
    <property type="match status" value="1"/>
</dbReference>
<dbReference type="Pfam" id="PF05193">
    <property type="entry name" value="Peptidase_M16_C"/>
    <property type="match status" value="1"/>
</dbReference>
<dbReference type="PANTHER" id="PTHR11851">
    <property type="entry name" value="METALLOPROTEASE"/>
    <property type="match status" value="1"/>
</dbReference>
<evidence type="ECO:0000256" key="1">
    <source>
        <dbReference type="ARBA" id="ARBA00004173"/>
    </source>
</evidence>
<evidence type="ECO:0000256" key="3">
    <source>
        <dbReference type="ARBA" id="ARBA00023128"/>
    </source>
</evidence>
<protein>
    <recommendedName>
        <fullName evidence="8">Cytochrome b-c1 complex subunit 2, mitochondrial</fullName>
    </recommendedName>
</protein>